<comment type="caution">
    <text evidence="2">The sequence shown here is derived from an EMBL/GenBank/DDBJ whole genome shotgun (WGS) entry which is preliminary data.</text>
</comment>
<reference evidence="2 3" key="1">
    <citation type="submission" date="2016-10" db="EMBL/GenBank/DDBJ databases">
        <title>Paenibacillus species isolates.</title>
        <authorList>
            <person name="Beno S.M."/>
        </authorList>
    </citation>
    <scope>NUCLEOTIDE SEQUENCE [LARGE SCALE GENOMIC DNA]</scope>
    <source>
        <strain evidence="2 3">FSL H7-0710</strain>
    </source>
</reference>
<dbReference type="Proteomes" id="UP000187439">
    <property type="component" value="Unassembled WGS sequence"/>
</dbReference>
<dbReference type="SUPFAM" id="SSF75304">
    <property type="entry name" value="Amidase signature (AS) enzymes"/>
    <property type="match status" value="1"/>
</dbReference>
<evidence type="ECO:0000259" key="1">
    <source>
        <dbReference type="Pfam" id="PF01425"/>
    </source>
</evidence>
<evidence type="ECO:0000313" key="2">
    <source>
        <dbReference type="EMBL" id="OMD42198.1"/>
    </source>
</evidence>
<dbReference type="GO" id="GO:0003824">
    <property type="term" value="F:catalytic activity"/>
    <property type="evidence" value="ECO:0007669"/>
    <property type="project" value="InterPro"/>
</dbReference>
<dbReference type="OrthoDB" id="9811471at2"/>
<gene>
    <name evidence="2" type="ORF">BSK52_08865</name>
</gene>
<dbReference type="RefSeq" id="WP_076118494.1">
    <property type="nucleotide sequence ID" value="NZ_MPTC01000005.1"/>
</dbReference>
<name>A0A1R0Y4E1_9BACL</name>
<dbReference type="InterPro" id="IPR036928">
    <property type="entry name" value="AS_sf"/>
</dbReference>
<dbReference type="Gene3D" id="3.90.1300.10">
    <property type="entry name" value="Amidase signature (AS) domain"/>
    <property type="match status" value="1"/>
</dbReference>
<organism evidence="2 3">
    <name type="scientific">Paenibacillus odorifer</name>
    <dbReference type="NCBI Taxonomy" id="189426"/>
    <lineage>
        <taxon>Bacteria</taxon>
        <taxon>Bacillati</taxon>
        <taxon>Bacillota</taxon>
        <taxon>Bacilli</taxon>
        <taxon>Bacillales</taxon>
        <taxon>Paenibacillaceae</taxon>
        <taxon>Paenibacillus</taxon>
    </lineage>
</organism>
<dbReference type="EMBL" id="MPTC01000005">
    <property type="protein sequence ID" value="OMD42198.1"/>
    <property type="molecule type" value="Genomic_DNA"/>
</dbReference>
<dbReference type="PANTHER" id="PTHR11895:SF67">
    <property type="entry name" value="AMIDASE DOMAIN-CONTAINING PROTEIN"/>
    <property type="match status" value="1"/>
</dbReference>
<dbReference type="InterPro" id="IPR000120">
    <property type="entry name" value="Amidase"/>
</dbReference>
<dbReference type="Pfam" id="PF01425">
    <property type="entry name" value="Amidase"/>
    <property type="match status" value="1"/>
</dbReference>
<evidence type="ECO:0000313" key="3">
    <source>
        <dbReference type="Proteomes" id="UP000187439"/>
    </source>
</evidence>
<feature type="domain" description="Amidase" evidence="1">
    <location>
        <begin position="27"/>
        <end position="417"/>
    </location>
</feature>
<protein>
    <recommendedName>
        <fullName evidence="1">Amidase domain-containing protein</fullName>
    </recommendedName>
</protein>
<proteinExistence type="predicted"/>
<accession>A0A1R0Y4E1</accession>
<dbReference type="PANTHER" id="PTHR11895">
    <property type="entry name" value="TRANSAMIDASE"/>
    <property type="match status" value="1"/>
</dbReference>
<dbReference type="InterPro" id="IPR023631">
    <property type="entry name" value="Amidase_dom"/>
</dbReference>
<sequence>MYIHTSSLTQFHQGLEPNDSSLELFLNQHLDRYDKLEPHIHAFVSEEKRTDRIMSEVAQLRQTYHELPKPSLYGVPVGVKDLIHIDGLPTRAGSNLPPQELTRSEGSFIKKLRQKGVWFTGKTVTEEFAYAGHLPTRNPHHLDHTPGGSSAGSAAAVATGMCPFAIGTQSLRSVMAPASFCGVVGFKPSYGRIPLDGVQLMSPSFDTMGFFTQDMVSMEWVSSELISEWRPFEANRKPVLGIPEGVFMTLLEEDAKHTFWSQIKKLEEAGFVIKNVKMPWEDSFIYGDGMLRLVQGEMAQVHAVRFEKYKDCYGTAMRDGIESGQTIKEEELERYRRGQIKLRYDLLDVQKTEGIDIWVSPAQAGTAPLWGTRTGWAGMTAIWSYAGAPTVSIPSATIHNMPLGFQCIGAYGQDEKLIYWSRLVSLALG</sequence>
<dbReference type="AlphaFoldDB" id="A0A1R0Y4E1"/>